<dbReference type="EMBL" id="MU268060">
    <property type="protein sequence ID" value="KAH7906160.1"/>
    <property type="molecule type" value="Genomic_DNA"/>
</dbReference>
<protein>
    <submittedName>
        <fullName evidence="1">Uncharacterized protein</fullName>
    </submittedName>
</protein>
<keyword evidence="2" id="KW-1185">Reference proteome</keyword>
<gene>
    <name evidence="1" type="ORF">BJ138DRAFT_1117824</name>
</gene>
<organism evidence="1 2">
    <name type="scientific">Hygrophoropsis aurantiaca</name>
    <dbReference type="NCBI Taxonomy" id="72124"/>
    <lineage>
        <taxon>Eukaryota</taxon>
        <taxon>Fungi</taxon>
        <taxon>Dikarya</taxon>
        <taxon>Basidiomycota</taxon>
        <taxon>Agaricomycotina</taxon>
        <taxon>Agaricomycetes</taxon>
        <taxon>Agaricomycetidae</taxon>
        <taxon>Boletales</taxon>
        <taxon>Coniophorineae</taxon>
        <taxon>Hygrophoropsidaceae</taxon>
        <taxon>Hygrophoropsis</taxon>
    </lineage>
</organism>
<reference evidence="1" key="1">
    <citation type="journal article" date="2021" name="New Phytol.">
        <title>Evolutionary innovations through gain and loss of genes in the ectomycorrhizal Boletales.</title>
        <authorList>
            <person name="Wu G."/>
            <person name="Miyauchi S."/>
            <person name="Morin E."/>
            <person name="Kuo A."/>
            <person name="Drula E."/>
            <person name="Varga T."/>
            <person name="Kohler A."/>
            <person name="Feng B."/>
            <person name="Cao Y."/>
            <person name="Lipzen A."/>
            <person name="Daum C."/>
            <person name="Hundley H."/>
            <person name="Pangilinan J."/>
            <person name="Johnson J."/>
            <person name="Barry K."/>
            <person name="LaButti K."/>
            <person name="Ng V."/>
            <person name="Ahrendt S."/>
            <person name="Min B."/>
            <person name="Choi I.G."/>
            <person name="Park H."/>
            <person name="Plett J.M."/>
            <person name="Magnuson J."/>
            <person name="Spatafora J.W."/>
            <person name="Nagy L.G."/>
            <person name="Henrissat B."/>
            <person name="Grigoriev I.V."/>
            <person name="Yang Z.L."/>
            <person name="Xu J."/>
            <person name="Martin F.M."/>
        </authorList>
    </citation>
    <scope>NUCLEOTIDE SEQUENCE</scope>
    <source>
        <strain evidence="1">ATCC 28755</strain>
    </source>
</reference>
<name>A0ACB7ZY36_9AGAM</name>
<accession>A0ACB7ZY36</accession>
<comment type="caution">
    <text evidence="1">The sequence shown here is derived from an EMBL/GenBank/DDBJ whole genome shotgun (WGS) entry which is preliminary data.</text>
</comment>
<evidence type="ECO:0000313" key="1">
    <source>
        <dbReference type="EMBL" id="KAH7906160.1"/>
    </source>
</evidence>
<proteinExistence type="predicted"/>
<evidence type="ECO:0000313" key="2">
    <source>
        <dbReference type="Proteomes" id="UP000790377"/>
    </source>
</evidence>
<sequence length="298" mass="31502">MSRRTQPVRRAFPPPRLLYAMRHSSPDRSDATSATEPDTTSAFASTAADATSTPASTPLRASAPEGADDDMASVRSENESSDVEVLEGMPPTWRNSIQSRQRRARAASDDEDVEFVDDFPVRSPKPPSMASILAAAQASGSLTVAFSKRATPASVVPPSMESILAANGHFCPQAGTPAVAASAGESAAEAASGSPAAVAAPRPPSSARSGSPELVRVIDDTVAQILESLGIPFPPLNTTALMGSPIHTGIDDLQTTIQFQYKALLEEIEELASMYRTNRQAMVNAEIMLENVVKKFHK</sequence>
<dbReference type="Proteomes" id="UP000790377">
    <property type="component" value="Unassembled WGS sequence"/>
</dbReference>